<dbReference type="GeneID" id="59350424"/>
<feature type="compositionally biased region" description="Acidic residues" evidence="1">
    <location>
        <begin position="164"/>
        <end position="179"/>
    </location>
</feature>
<accession>A0A8H6S876</accession>
<dbReference type="Proteomes" id="UP000636479">
    <property type="component" value="Unassembled WGS sequence"/>
</dbReference>
<proteinExistence type="predicted"/>
<protein>
    <submittedName>
        <fullName evidence="2">Uncharacterized protein</fullName>
    </submittedName>
</protein>
<dbReference type="OrthoDB" id="3183767at2759"/>
<keyword evidence="3" id="KW-1185">Reference proteome</keyword>
<dbReference type="AlphaFoldDB" id="A0A8H6S876"/>
<dbReference type="EMBL" id="JACAZF010000010">
    <property type="protein sequence ID" value="KAF7293577.1"/>
    <property type="molecule type" value="Genomic_DNA"/>
</dbReference>
<reference evidence="2" key="1">
    <citation type="submission" date="2020-05" db="EMBL/GenBank/DDBJ databases">
        <title>Mycena genomes resolve the evolution of fungal bioluminescence.</title>
        <authorList>
            <person name="Tsai I.J."/>
        </authorList>
    </citation>
    <scope>NUCLEOTIDE SEQUENCE</scope>
    <source>
        <strain evidence="2">171206Taipei</strain>
    </source>
</reference>
<feature type="compositionally biased region" description="Acidic residues" evidence="1">
    <location>
        <begin position="143"/>
        <end position="154"/>
    </location>
</feature>
<feature type="region of interest" description="Disordered" evidence="1">
    <location>
        <begin position="143"/>
        <end position="192"/>
    </location>
</feature>
<organism evidence="2 3">
    <name type="scientific">Mycena indigotica</name>
    <dbReference type="NCBI Taxonomy" id="2126181"/>
    <lineage>
        <taxon>Eukaryota</taxon>
        <taxon>Fungi</taxon>
        <taxon>Dikarya</taxon>
        <taxon>Basidiomycota</taxon>
        <taxon>Agaricomycotina</taxon>
        <taxon>Agaricomycetes</taxon>
        <taxon>Agaricomycetidae</taxon>
        <taxon>Agaricales</taxon>
        <taxon>Marasmiineae</taxon>
        <taxon>Mycenaceae</taxon>
        <taxon>Mycena</taxon>
    </lineage>
</organism>
<name>A0A8H6S876_9AGAR</name>
<comment type="caution">
    <text evidence="2">The sequence shown here is derived from an EMBL/GenBank/DDBJ whole genome shotgun (WGS) entry which is preliminary data.</text>
</comment>
<evidence type="ECO:0000256" key="1">
    <source>
        <dbReference type="SAM" id="MobiDB-lite"/>
    </source>
</evidence>
<evidence type="ECO:0000313" key="3">
    <source>
        <dbReference type="Proteomes" id="UP000636479"/>
    </source>
</evidence>
<dbReference type="RefSeq" id="XP_037215740.1">
    <property type="nucleotide sequence ID" value="XM_037367908.1"/>
</dbReference>
<evidence type="ECO:0000313" key="2">
    <source>
        <dbReference type="EMBL" id="KAF7293577.1"/>
    </source>
</evidence>
<sequence>MEFLWMRWLQRDMAYPCGLKAKRLPRVQYMFHDQPDTFGFLDPKDIIRGCHLIPAFAHGRTKEYLPKSVARRPSDQDEDWTYFYVNMVVDRDMLMRYHDNVVGHRKSRNPTRNSMTNPELDPPTAEVVEEVVDIMQECDEVVLDGEEELGEPDDWVAGRTLAESDSELEDDEEGGENEDFPGRTITSRLGYE</sequence>
<gene>
    <name evidence="2" type="ORF">MIND_01136500</name>
</gene>